<dbReference type="PROSITE" id="PS01047">
    <property type="entry name" value="HMA_1"/>
    <property type="match status" value="1"/>
</dbReference>
<dbReference type="Pfam" id="PF00403">
    <property type="entry name" value="HMA"/>
    <property type="match status" value="1"/>
</dbReference>
<feature type="domain" description="HMA" evidence="2">
    <location>
        <begin position="1"/>
        <end position="66"/>
    </location>
</feature>
<evidence type="ECO:0000313" key="3">
    <source>
        <dbReference type="EMBL" id="GEK91293.1"/>
    </source>
</evidence>
<dbReference type="AlphaFoldDB" id="A0A511AVC2"/>
<dbReference type="InterPro" id="IPR006121">
    <property type="entry name" value="HMA_dom"/>
</dbReference>
<dbReference type="EMBL" id="BJUY01000008">
    <property type="protein sequence ID" value="GEK91293.1"/>
    <property type="molecule type" value="Genomic_DNA"/>
</dbReference>
<dbReference type="Gene3D" id="3.30.70.100">
    <property type="match status" value="1"/>
</dbReference>
<reference evidence="3 4" key="1">
    <citation type="submission" date="2019-07" db="EMBL/GenBank/DDBJ databases">
        <title>Whole genome shotgun sequence of Alkalibacterium kapii NBRC 103247.</title>
        <authorList>
            <person name="Hosoyama A."/>
            <person name="Uohara A."/>
            <person name="Ohji S."/>
            <person name="Ichikawa N."/>
        </authorList>
    </citation>
    <scope>NUCLEOTIDE SEQUENCE [LARGE SCALE GENOMIC DNA]</scope>
    <source>
        <strain evidence="3 4">NBRC 103247</strain>
    </source>
</reference>
<dbReference type="RefSeq" id="WP_146924125.1">
    <property type="nucleotide sequence ID" value="NZ_BJUY01000008.1"/>
</dbReference>
<evidence type="ECO:0000259" key="2">
    <source>
        <dbReference type="PROSITE" id="PS50846"/>
    </source>
</evidence>
<keyword evidence="4" id="KW-1185">Reference proteome</keyword>
<organism evidence="3 4">
    <name type="scientific">Alkalibacterium kapii</name>
    <dbReference type="NCBI Taxonomy" id="426704"/>
    <lineage>
        <taxon>Bacteria</taxon>
        <taxon>Bacillati</taxon>
        <taxon>Bacillota</taxon>
        <taxon>Bacilli</taxon>
        <taxon>Lactobacillales</taxon>
        <taxon>Carnobacteriaceae</taxon>
        <taxon>Alkalibacterium</taxon>
    </lineage>
</organism>
<dbReference type="SUPFAM" id="SSF55008">
    <property type="entry name" value="HMA, heavy metal-associated domain"/>
    <property type="match status" value="1"/>
</dbReference>
<sequence length="69" mass="7600">MNYQERIEGMSCNGCANTVKSALETIDGVTDVAINLNEKQADIESVKELDENQINQALSDTSYTVKAFK</sequence>
<dbReference type="Proteomes" id="UP000321662">
    <property type="component" value="Unassembled WGS sequence"/>
</dbReference>
<dbReference type="GO" id="GO:0046872">
    <property type="term" value="F:metal ion binding"/>
    <property type="evidence" value="ECO:0007669"/>
    <property type="project" value="UniProtKB-KW"/>
</dbReference>
<protein>
    <recommendedName>
        <fullName evidence="2">HMA domain-containing protein</fullName>
    </recommendedName>
</protein>
<gene>
    <name evidence="3" type="ORF">AKA01nite_09150</name>
</gene>
<accession>A0A511AVC2</accession>
<evidence type="ECO:0000313" key="4">
    <source>
        <dbReference type="Proteomes" id="UP000321662"/>
    </source>
</evidence>
<keyword evidence="1" id="KW-0479">Metal-binding</keyword>
<proteinExistence type="predicted"/>
<name>A0A511AVC2_9LACT</name>
<dbReference type="OrthoDB" id="9813965at2"/>
<dbReference type="CDD" id="cd00371">
    <property type="entry name" value="HMA"/>
    <property type="match status" value="1"/>
</dbReference>
<dbReference type="PROSITE" id="PS50846">
    <property type="entry name" value="HMA_2"/>
    <property type="match status" value="1"/>
</dbReference>
<evidence type="ECO:0000256" key="1">
    <source>
        <dbReference type="ARBA" id="ARBA00022723"/>
    </source>
</evidence>
<dbReference type="InterPro" id="IPR036163">
    <property type="entry name" value="HMA_dom_sf"/>
</dbReference>
<comment type="caution">
    <text evidence="3">The sequence shown here is derived from an EMBL/GenBank/DDBJ whole genome shotgun (WGS) entry which is preliminary data.</text>
</comment>
<dbReference type="InterPro" id="IPR017969">
    <property type="entry name" value="Heavy-metal-associated_CS"/>
</dbReference>